<feature type="transmembrane region" description="Helical" evidence="1">
    <location>
        <begin position="54"/>
        <end position="73"/>
    </location>
</feature>
<organism evidence="2 3">
    <name type="scientific">Sphaeroforma arctica JP610</name>
    <dbReference type="NCBI Taxonomy" id="667725"/>
    <lineage>
        <taxon>Eukaryota</taxon>
        <taxon>Ichthyosporea</taxon>
        <taxon>Ichthyophonida</taxon>
        <taxon>Sphaeroforma</taxon>
    </lineage>
</organism>
<keyword evidence="3" id="KW-1185">Reference proteome</keyword>
<evidence type="ECO:0000313" key="2">
    <source>
        <dbReference type="EMBL" id="KNC73039.1"/>
    </source>
</evidence>
<dbReference type="RefSeq" id="XP_014146941.1">
    <property type="nucleotide sequence ID" value="XM_014291466.1"/>
</dbReference>
<dbReference type="EMBL" id="KQ246176">
    <property type="protein sequence ID" value="KNC73039.1"/>
    <property type="molecule type" value="Genomic_DNA"/>
</dbReference>
<name>A0A0L0F8I5_9EUKA</name>
<dbReference type="GeneID" id="25914904"/>
<sequence>MEELSEFQSIPRTFEYYQEHWNPTWSEWIWLPPGVHWEHLASEKYAKPHHLAPALYLVVVIVLVRLALEGFLFP</sequence>
<keyword evidence="1" id="KW-0472">Membrane</keyword>
<protein>
    <submittedName>
        <fullName evidence="2">Uncharacterized protein</fullName>
    </submittedName>
</protein>
<feature type="non-terminal residue" evidence="2">
    <location>
        <position position="74"/>
    </location>
</feature>
<accession>A0A0L0F8I5</accession>
<keyword evidence="1" id="KW-1133">Transmembrane helix</keyword>
<keyword evidence="1" id="KW-0812">Transmembrane</keyword>
<evidence type="ECO:0000313" key="3">
    <source>
        <dbReference type="Proteomes" id="UP000054560"/>
    </source>
</evidence>
<reference evidence="2 3" key="1">
    <citation type="submission" date="2011-02" db="EMBL/GenBank/DDBJ databases">
        <title>The Genome Sequence of Sphaeroforma arctica JP610.</title>
        <authorList>
            <consortium name="The Broad Institute Genome Sequencing Platform"/>
            <person name="Russ C."/>
            <person name="Cuomo C."/>
            <person name="Young S.K."/>
            <person name="Zeng Q."/>
            <person name="Gargeya S."/>
            <person name="Alvarado L."/>
            <person name="Berlin A."/>
            <person name="Chapman S.B."/>
            <person name="Chen Z."/>
            <person name="Freedman E."/>
            <person name="Gellesch M."/>
            <person name="Goldberg J."/>
            <person name="Griggs A."/>
            <person name="Gujja S."/>
            <person name="Heilman E."/>
            <person name="Heiman D."/>
            <person name="Howarth C."/>
            <person name="Mehta T."/>
            <person name="Neiman D."/>
            <person name="Pearson M."/>
            <person name="Roberts A."/>
            <person name="Saif S."/>
            <person name="Shea T."/>
            <person name="Shenoy N."/>
            <person name="Sisk P."/>
            <person name="Stolte C."/>
            <person name="Sykes S."/>
            <person name="White J."/>
            <person name="Yandava C."/>
            <person name="Burger G."/>
            <person name="Gray M.W."/>
            <person name="Holland P.W.H."/>
            <person name="King N."/>
            <person name="Lang F.B.F."/>
            <person name="Roger A.J."/>
            <person name="Ruiz-Trillo I."/>
            <person name="Haas B."/>
            <person name="Nusbaum C."/>
            <person name="Birren B."/>
        </authorList>
    </citation>
    <scope>NUCLEOTIDE SEQUENCE [LARGE SCALE GENOMIC DNA]</scope>
    <source>
        <strain evidence="2 3">JP610</strain>
    </source>
</reference>
<gene>
    <name evidence="2" type="ORF">SARC_14400</name>
</gene>
<evidence type="ECO:0000256" key="1">
    <source>
        <dbReference type="SAM" id="Phobius"/>
    </source>
</evidence>
<proteinExistence type="predicted"/>
<dbReference type="Proteomes" id="UP000054560">
    <property type="component" value="Unassembled WGS sequence"/>
</dbReference>
<dbReference type="AlphaFoldDB" id="A0A0L0F8I5"/>